<dbReference type="PANTHER" id="PTHR48090">
    <property type="entry name" value="UNDECAPRENYL-PHOSPHATE 4-DEOXY-4-FORMAMIDO-L-ARABINOSE TRANSFERASE-RELATED"/>
    <property type="match status" value="1"/>
</dbReference>
<dbReference type="EMBL" id="CP084167">
    <property type="protein sequence ID" value="UJG44375.1"/>
    <property type="molecule type" value="Genomic_DNA"/>
</dbReference>
<dbReference type="PANTHER" id="PTHR48090:SF7">
    <property type="entry name" value="RFBJ PROTEIN"/>
    <property type="match status" value="1"/>
</dbReference>
<reference evidence="2" key="1">
    <citation type="journal article" date="2022" name="Nat. Microbiol.">
        <title>Unique mobile elements and scalable gene flow at the prokaryote-eukaryote boundary revealed by circularized Asgard archaea genomes.</title>
        <authorList>
            <person name="Wu F."/>
            <person name="Speth D.R."/>
            <person name="Philosof A."/>
            <person name="Cremiere A."/>
            <person name="Narayanan A."/>
            <person name="Barco R.A."/>
            <person name="Connon S.A."/>
            <person name="Amend J.P."/>
            <person name="Antoshechkin I.A."/>
            <person name="Orphan V.J."/>
        </authorList>
    </citation>
    <scope>NUCLEOTIDE SEQUENCE</scope>
    <source>
        <strain evidence="2">PR6</strain>
    </source>
</reference>
<proteinExistence type="predicted"/>
<dbReference type="Proteomes" id="UP001200513">
    <property type="component" value="Chromosome"/>
</dbReference>
<name>A0A9Y1BT89_9ARCH</name>
<dbReference type="AlphaFoldDB" id="A0A9Y1BT89"/>
<evidence type="ECO:0000313" key="2">
    <source>
        <dbReference type="EMBL" id="UJG44375.1"/>
    </source>
</evidence>
<protein>
    <submittedName>
        <fullName evidence="2">Glycosyltransferase family 2 protein</fullName>
    </submittedName>
</protein>
<dbReference type="SUPFAM" id="SSF53448">
    <property type="entry name" value="Nucleotide-diphospho-sugar transferases"/>
    <property type="match status" value="1"/>
</dbReference>
<dbReference type="CDD" id="cd04179">
    <property type="entry name" value="DPM_DPG-synthase_like"/>
    <property type="match status" value="1"/>
</dbReference>
<dbReference type="Pfam" id="PF00535">
    <property type="entry name" value="Glycos_transf_2"/>
    <property type="match status" value="1"/>
</dbReference>
<sequence length="228" mass="25751">MIEKYDNLLIIIPTLNEEDSIGYIINSCKKLTNNIIVVDGLSVDDTVDIAKKEGAEVVYCKKKGKGNAIIKGLKYVLEKPNIDYIAYLDGDSTYDPNDIKLLLNKMLEEKKLDVIIGNRLPNREKNSIKFVNIIGNYLFSFLIRLITKVKITDSQSGLRLLSKKATIIYSNCLESSGFDIETEMIIKGAKKGLKFGEVPVSYKCRNGYSKLNPFKDGYKILKTIIKYC</sequence>
<gene>
    <name evidence="2" type="ORF">K9W46_04145</name>
</gene>
<dbReference type="Gene3D" id="3.90.550.10">
    <property type="entry name" value="Spore Coat Polysaccharide Biosynthesis Protein SpsA, Chain A"/>
    <property type="match status" value="1"/>
</dbReference>
<dbReference type="InterPro" id="IPR001173">
    <property type="entry name" value="Glyco_trans_2-like"/>
</dbReference>
<dbReference type="InterPro" id="IPR029044">
    <property type="entry name" value="Nucleotide-diphossugar_trans"/>
</dbReference>
<organism evidence="2">
    <name type="scientific">Candidatus Heimdallarchaeum endolithica</name>
    <dbReference type="NCBI Taxonomy" id="2876572"/>
    <lineage>
        <taxon>Archaea</taxon>
        <taxon>Promethearchaeati</taxon>
        <taxon>Candidatus Heimdallarchaeota</taxon>
        <taxon>Candidatus Heimdallarchaeia (ex Rinke et al. 2021) (nom. nud.)</taxon>
        <taxon>Candidatus Heimdallarchaeales</taxon>
        <taxon>Candidatus Heimdallarchaeaceae</taxon>
        <taxon>Candidatus Heimdallarchaeum</taxon>
    </lineage>
</organism>
<evidence type="ECO:0000259" key="1">
    <source>
        <dbReference type="Pfam" id="PF00535"/>
    </source>
</evidence>
<accession>A0A9Y1BT89</accession>
<dbReference type="InterPro" id="IPR050256">
    <property type="entry name" value="Glycosyltransferase_2"/>
</dbReference>
<feature type="domain" description="Glycosyltransferase 2-like" evidence="1">
    <location>
        <begin position="10"/>
        <end position="165"/>
    </location>
</feature>